<protein>
    <recommendedName>
        <fullName evidence="2">adenosylhomocysteine nucleosidase</fullName>
        <ecNumber evidence="2">3.2.2.9</ecNumber>
    </recommendedName>
</protein>
<gene>
    <name evidence="7" type="ORF">FYJ59_07420</name>
</gene>
<dbReference type="Proteomes" id="UP000476055">
    <property type="component" value="Unassembled WGS sequence"/>
</dbReference>
<dbReference type="EMBL" id="VUMU01000007">
    <property type="protein sequence ID" value="MST58071.1"/>
    <property type="molecule type" value="Genomic_DNA"/>
</dbReference>
<evidence type="ECO:0000256" key="4">
    <source>
        <dbReference type="ARBA" id="ARBA00022801"/>
    </source>
</evidence>
<sequence length="232" mass="24893">MKKIGIIGAMELEVETLKAHMTTTKITTKAHMEFHEGTLNGTPVVIVRSGVGKVNAALCVQILADLFGVTAIINTGVAGSLNAALDIGDILISRDALHHDVDATIFGYKPGEVPQLGCREFIADEHLAQVAVSTCKEVNPDIHVHTGRVVSGDQFISSKEVKTRLIQEFQGDCAEMEGASIAHGAYLNDIPFVIIRAISDKADDSAEMDYPSFEKAAALHSAKLVEAMMPRI</sequence>
<dbReference type="GO" id="GO:0008782">
    <property type="term" value="F:adenosylhomocysteine nucleosidase activity"/>
    <property type="evidence" value="ECO:0007669"/>
    <property type="project" value="UniProtKB-EC"/>
</dbReference>
<evidence type="ECO:0000256" key="3">
    <source>
        <dbReference type="ARBA" id="ARBA00022605"/>
    </source>
</evidence>
<accession>A0A6L5YIE1</accession>
<evidence type="ECO:0000256" key="1">
    <source>
        <dbReference type="ARBA" id="ARBA00004945"/>
    </source>
</evidence>
<dbReference type="CDD" id="cd09008">
    <property type="entry name" value="MTAN"/>
    <property type="match status" value="1"/>
</dbReference>
<dbReference type="InterPro" id="IPR010049">
    <property type="entry name" value="MTA_SAH_Nsdase"/>
</dbReference>
<evidence type="ECO:0000259" key="6">
    <source>
        <dbReference type="Pfam" id="PF01048"/>
    </source>
</evidence>
<keyword evidence="8" id="KW-1185">Reference proteome</keyword>
<dbReference type="NCBIfam" id="NF004079">
    <property type="entry name" value="PRK05584.1"/>
    <property type="match status" value="1"/>
</dbReference>
<dbReference type="GO" id="GO:0019509">
    <property type="term" value="P:L-methionine salvage from methylthioadenosine"/>
    <property type="evidence" value="ECO:0007669"/>
    <property type="project" value="UniProtKB-UniPathway"/>
</dbReference>
<dbReference type="SUPFAM" id="SSF53167">
    <property type="entry name" value="Purine and uridine phosphorylases"/>
    <property type="match status" value="1"/>
</dbReference>
<dbReference type="NCBIfam" id="TIGR01704">
    <property type="entry name" value="MTA_SAH-Nsdase"/>
    <property type="match status" value="1"/>
</dbReference>
<keyword evidence="3" id="KW-0028">Amino-acid biosynthesis</keyword>
<reference evidence="7 8" key="1">
    <citation type="submission" date="2019-08" db="EMBL/GenBank/DDBJ databases">
        <title>In-depth cultivation of the pig gut microbiome towards novel bacterial diversity and tailored functional studies.</title>
        <authorList>
            <person name="Wylensek D."/>
            <person name="Hitch T.C.A."/>
            <person name="Clavel T."/>
        </authorList>
    </citation>
    <scope>NUCLEOTIDE SEQUENCE [LARGE SCALE GENOMIC DNA]</scope>
    <source>
        <strain evidence="7 8">WCA3-601-WT-6H</strain>
    </source>
</reference>
<dbReference type="GO" id="GO:0008930">
    <property type="term" value="F:methylthioadenosine nucleosidase activity"/>
    <property type="evidence" value="ECO:0007669"/>
    <property type="project" value="InterPro"/>
</dbReference>
<dbReference type="EC" id="3.2.2.9" evidence="2"/>
<dbReference type="GO" id="GO:0009164">
    <property type="term" value="P:nucleoside catabolic process"/>
    <property type="evidence" value="ECO:0007669"/>
    <property type="project" value="InterPro"/>
</dbReference>
<dbReference type="RefSeq" id="WP_154496186.1">
    <property type="nucleotide sequence ID" value="NZ_VUMU01000007.1"/>
</dbReference>
<keyword evidence="7" id="KW-0326">Glycosidase</keyword>
<proteinExistence type="predicted"/>
<evidence type="ECO:0000256" key="5">
    <source>
        <dbReference type="ARBA" id="ARBA00023167"/>
    </source>
</evidence>
<feature type="domain" description="Nucleoside phosphorylase" evidence="6">
    <location>
        <begin position="3"/>
        <end position="228"/>
    </location>
</feature>
<dbReference type="AlphaFoldDB" id="A0A6L5YIE1"/>
<comment type="caution">
    <text evidence="7">The sequence shown here is derived from an EMBL/GenBank/DDBJ whole genome shotgun (WGS) entry which is preliminary data.</text>
</comment>
<keyword evidence="5" id="KW-0486">Methionine biosynthesis</keyword>
<comment type="pathway">
    <text evidence="1">Amino-acid biosynthesis; L-methionine biosynthesis via salvage pathway; S-methyl-5-thio-alpha-D-ribose 1-phosphate from S-methyl-5'-thioadenosine (hydrolase route): step 1/2.</text>
</comment>
<organism evidence="7 8">
    <name type="scientific">Waltera intestinalis</name>
    <dbReference type="NCBI Taxonomy" id="2606635"/>
    <lineage>
        <taxon>Bacteria</taxon>
        <taxon>Bacillati</taxon>
        <taxon>Bacillota</taxon>
        <taxon>Clostridia</taxon>
        <taxon>Lachnospirales</taxon>
        <taxon>Lachnospiraceae</taxon>
        <taxon>Waltera</taxon>
    </lineage>
</organism>
<dbReference type="Pfam" id="PF01048">
    <property type="entry name" value="PNP_UDP_1"/>
    <property type="match status" value="1"/>
</dbReference>
<dbReference type="Gene3D" id="3.40.50.1580">
    <property type="entry name" value="Nucleoside phosphorylase domain"/>
    <property type="match status" value="1"/>
</dbReference>
<dbReference type="InterPro" id="IPR000845">
    <property type="entry name" value="Nucleoside_phosphorylase_d"/>
</dbReference>
<dbReference type="PANTHER" id="PTHR46832:SF1">
    <property type="entry name" value="5'-METHYLTHIOADENOSINE_S-ADENOSYLHOMOCYSTEINE NUCLEOSIDASE"/>
    <property type="match status" value="1"/>
</dbReference>
<dbReference type="GO" id="GO:0005829">
    <property type="term" value="C:cytosol"/>
    <property type="evidence" value="ECO:0007669"/>
    <property type="project" value="TreeGrafter"/>
</dbReference>
<dbReference type="UniPathway" id="UPA00904">
    <property type="reaction ID" value="UER00871"/>
</dbReference>
<name>A0A6L5YIE1_9FIRM</name>
<evidence type="ECO:0000256" key="2">
    <source>
        <dbReference type="ARBA" id="ARBA00011974"/>
    </source>
</evidence>
<dbReference type="PANTHER" id="PTHR46832">
    <property type="entry name" value="5'-METHYLTHIOADENOSINE/S-ADENOSYLHOMOCYSTEINE NUCLEOSIDASE"/>
    <property type="match status" value="1"/>
</dbReference>
<dbReference type="InterPro" id="IPR035994">
    <property type="entry name" value="Nucleoside_phosphorylase_sf"/>
</dbReference>
<dbReference type="GO" id="GO:0019284">
    <property type="term" value="P:L-methionine salvage from S-adenosylmethionine"/>
    <property type="evidence" value="ECO:0007669"/>
    <property type="project" value="TreeGrafter"/>
</dbReference>
<keyword evidence="4 7" id="KW-0378">Hydrolase</keyword>
<evidence type="ECO:0000313" key="8">
    <source>
        <dbReference type="Proteomes" id="UP000476055"/>
    </source>
</evidence>
<evidence type="ECO:0000313" key="7">
    <source>
        <dbReference type="EMBL" id="MST58071.1"/>
    </source>
</evidence>